<dbReference type="PRINTS" id="PR01185">
    <property type="entry name" value="INTEGRINA"/>
</dbReference>
<dbReference type="PANTHER" id="PTHR13412">
    <property type="entry name" value="T-CELL IMMUNOMODULATORY PROTEIN HOMOLOG"/>
    <property type="match status" value="1"/>
</dbReference>
<keyword evidence="1" id="KW-0325">Glycoprotein</keyword>
<gene>
    <name evidence="3" type="ORF">GMBLW1_35100</name>
</gene>
<dbReference type="Gene3D" id="2.130.10.130">
    <property type="entry name" value="Integrin alpha, N-terminal"/>
    <property type="match status" value="1"/>
</dbReference>
<dbReference type="InterPro" id="IPR025510">
    <property type="entry name" value="DUF4397"/>
</dbReference>
<dbReference type="KEGG" id="tim:GMBLW1_35100"/>
<evidence type="ECO:0000313" key="3">
    <source>
        <dbReference type="EMBL" id="VIP05683.1"/>
    </source>
</evidence>
<dbReference type="EMBL" id="LR593887">
    <property type="protein sequence ID" value="VTS08722.1"/>
    <property type="molecule type" value="Genomic_DNA"/>
</dbReference>
<dbReference type="RefSeq" id="WP_162660845.1">
    <property type="nucleotide sequence ID" value="NZ_LR593887.1"/>
</dbReference>
<protein>
    <recommendedName>
        <fullName evidence="2">DUF4397 domain-containing protein</fullName>
    </recommendedName>
</protein>
<reference evidence="3" key="1">
    <citation type="submission" date="2019-04" db="EMBL/GenBank/DDBJ databases">
        <authorList>
            <consortium name="Science for Life Laboratories"/>
        </authorList>
    </citation>
    <scope>NUCLEOTIDE SEQUENCE</scope>
    <source>
        <strain evidence="3">MBLW1</strain>
    </source>
</reference>
<dbReference type="InterPro" id="IPR028994">
    <property type="entry name" value="Integrin_alpha_N"/>
</dbReference>
<accession>A0A6C2YX19</accession>
<dbReference type="Pfam" id="PF14344">
    <property type="entry name" value="DUF4397"/>
    <property type="match status" value="1"/>
</dbReference>
<sequence>MHIWDLIRRQFLHSSIHTNRQQPQLQSLEERAVPAATLQVIHNSPFAAAAVVDVYVNGDKFLDDLAFRDATKYVEVPNGVPLTIDIVAGNAADNSAPVFTTTVTLEDNKNYIAVAIGDPSDKTTANKFTLAVTDIGIPASGDPSKAAVLVQHGAIGAGTVDVGVRTVGTVVDDLEFGTFDADYLQLPTINAVLDVTAPDGSVRVASFYADLTGAGGKSLVALASGFLTPPAATDPGFGILVVNADGTTALLTQVPELPTSTYAAGGVDTAGLSAITLYDNAGTVIRSISDPLGSKVGYRVASGDLNGDGVAELIGGYGPGSTPTLHVFDGATGKVLANVQVFESTFNGGLFVSLGDFNRDGVFDIVVSPDVSGGPRVRILDGSKLIADGSLVSLADFFAIEDPQFFGGVRVGTGDVNDDGIPDLAVGAGFGGGPRVALFNGATVSTAKAPEKLVSDFFAFESTLRNGVFVTIGDLNGDFAGDLIFGAGPGGGPRVLGVDGKTLLASNGATLTTLTNFFAGNVNARNGVRVSAKDLDGDLLADLVIGRGAGDGTTGSVYLGKNLSATAPTVDRTFDPLPNSTNLGLFVG</sequence>
<feature type="domain" description="DUF4397" evidence="2">
    <location>
        <begin position="36"/>
        <end position="162"/>
    </location>
</feature>
<proteinExistence type="predicted"/>
<dbReference type="GO" id="GO:0008305">
    <property type="term" value="C:integrin complex"/>
    <property type="evidence" value="ECO:0007669"/>
    <property type="project" value="InterPro"/>
</dbReference>
<name>A0A6C2YX19_9BACT</name>
<evidence type="ECO:0000313" key="4">
    <source>
        <dbReference type="Proteomes" id="UP000464378"/>
    </source>
</evidence>
<evidence type="ECO:0000256" key="1">
    <source>
        <dbReference type="ARBA" id="ARBA00023180"/>
    </source>
</evidence>
<keyword evidence="4" id="KW-1185">Reference proteome</keyword>
<evidence type="ECO:0000259" key="2">
    <source>
        <dbReference type="Pfam" id="PF14344"/>
    </source>
</evidence>
<dbReference type="PANTHER" id="PTHR13412:SF0">
    <property type="entry name" value="T-CELL IMMUNOMODULATORY PROTEIN"/>
    <property type="match status" value="1"/>
</dbReference>
<dbReference type="SUPFAM" id="SSF69318">
    <property type="entry name" value="Integrin alpha N-terminal domain"/>
    <property type="match status" value="2"/>
</dbReference>
<dbReference type="InterPro" id="IPR000413">
    <property type="entry name" value="Integrin_alpha"/>
</dbReference>
<dbReference type="Proteomes" id="UP000464378">
    <property type="component" value="Chromosome"/>
</dbReference>
<dbReference type="InterPro" id="IPR024881">
    <property type="entry name" value="Tip"/>
</dbReference>
<dbReference type="EMBL" id="LR586016">
    <property type="protein sequence ID" value="VIP05683.1"/>
    <property type="molecule type" value="Genomic_DNA"/>
</dbReference>
<organism evidence="3">
    <name type="scientific">Tuwongella immobilis</name>
    <dbReference type="NCBI Taxonomy" id="692036"/>
    <lineage>
        <taxon>Bacteria</taxon>
        <taxon>Pseudomonadati</taxon>
        <taxon>Planctomycetota</taxon>
        <taxon>Planctomycetia</taxon>
        <taxon>Gemmatales</taxon>
        <taxon>Gemmataceae</taxon>
        <taxon>Tuwongella</taxon>
    </lineage>
</organism>
<dbReference type="GO" id="GO:0007155">
    <property type="term" value="P:cell adhesion"/>
    <property type="evidence" value="ECO:0007669"/>
    <property type="project" value="InterPro"/>
</dbReference>
<dbReference type="AlphaFoldDB" id="A0A6C2YX19"/>
<dbReference type="InParanoid" id="A0A6C2YX19"/>